<evidence type="ECO:0000313" key="3">
    <source>
        <dbReference type="Proteomes" id="UP000604273"/>
    </source>
</evidence>
<dbReference type="AlphaFoldDB" id="A0A8H4TN12"/>
<proteinExistence type="predicted"/>
<dbReference type="Proteomes" id="UP000604273">
    <property type="component" value="Unassembled WGS sequence"/>
</dbReference>
<keyword evidence="3" id="KW-1185">Reference proteome</keyword>
<accession>A0A8H4TN12</accession>
<protein>
    <submittedName>
        <fullName evidence="2">Uncharacterized protein</fullName>
    </submittedName>
</protein>
<reference evidence="2" key="2">
    <citation type="submission" date="2020-05" db="EMBL/GenBank/DDBJ databases">
        <authorList>
            <person name="Kim H.-S."/>
            <person name="Proctor R.H."/>
            <person name="Brown D.W."/>
        </authorList>
    </citation>
    <scope>NUCLEOTIDE SEQUENCE</scope>
    <source>
        <strain evidence="2">NRRL 45417</strain>
    </source>
</reference>
<dbReference type="EMBL" id="JABFAI010000011">
    <property type="protein sequence ID" value="KAF4960911.1"/>
    <property type="molecule type" value="Genomic_DNA"/>
</dbReference>
<organism evidence="2 3">
    <name type="scientific">Fusarium gaditjirri</name>
    <dbReference type="NCBI Taxonomy" id="282569"/>
    <lineage>
        <taxon>Eukaryota</taxon>
        <taxon>Fungi</taxon>
        <taxon>Dikarya</taxon>
        <taxon>Ascomycota</taxon>
        <taxon>Pezizomycotina</taxon>
        <taxon>Sordariomycetes</taxon>
        <taxon>Hypocreomycetidae</taxon>
        <taxon>Hypocreales</taxon>
        <taxon>Nectriaceae</taxon>
        <taxon>Fusarium</taxon>
        <taxon>Fusarium nisikadoi species complex</taxon>
    </lineage>
</organism>
<reference evidence="2" key="1">
    <citation type="journal article" date="2020" name="BMC Genomics">
        <title>Correction to: Identification and distribution of gene clusters required for synthesis of sphingolipid metabolism inhibitors in diverse species of the filamentous fungus Fusarium.</title>
        <authorList>
            <person name="Kim H.S."/>
            <person name="Lohmar J.M."/>
            <person name="Busman M."/>
            <person name="Brown D.W."/>
            <person name="Naumann T.A."/>
            <person name="Divon H.H."/>
            <person name="Lysoe E."/>
            <person name="Uhlig S."/>
            <person name="Proctor R.H."/>
        </authorList>
    </citation>
    <scope>NUCLEOTIDE SEQUENCE</scope>
    <source>
        <strain evidence="2">NRRL 45417</strain>
    </source>
</reference>
<evidence type="ECO:0000256" key="1">
    <source>
        <dbReference type="SAM" id="MobiDB-lite"/>
    </source>
</evidence>
<dbReference type="OrthoDB" id="4867305at2759"/>
<evidence type="ECO:0000313" key="2">
    <source>
        <dbReference type="EMBL" id="KAF4960911.1"/>
    </source>
</evidence>
<comment type="caution">
    <text evidence="2">The sequence shown here is derived from an EMBL/GenBank/DDBJ whole genome shotgun (WGS) entry which is preliminary data.</text>
</comment>
<gene>
    <name evidence="2" type="ORF">FGADI_561</name>
</gene>
<name>A0A8H4TN12_9HYPO</name>
<feature type="region of interest" description="Disordered" evidence="1">
    <location>
        <begin position="41"/>
        <end position="71"/>
    </location>
</feature>
<sequence length="421" mass="48246">MLVRGYNALRGSQALFRLPSLARYSHKMKGELEQEQIQMAMEKPKKKQTTRPWASGIRAPRPKAARPIPADPNSKCTVVKIPNASAAFQRWPTLYNFKPALQPRTVGTIRPGARSGVQATVDTSMELAILPYLYNDLGVLIFEGPDRAQVEIMSNILRSVECEECRLPERDWTTGGTSFEVNYDKWSVYRIKLNPSKHLKKKFQKGGKKRNITPNGLHDLTNIALEKWKADGIEGPVRIRTMPGPMNMYIVDHVGGPGLENITINGPYLPQLHVYVATGFRDNTIYMCIEFHTVGTRRLVGVTYLQLTPTVEISSNKDTAEEPPQGVDRNTDFDQKFASARSQKVPRELYEKLVPSNTRRNSEIHREAMRKVYKLESELWAQRKKINKQKRQDELRAKKVAYEKEKARRAMAKNRRKVFRR</sequence>